<gene>
    <name evidence="3" type="ORF">H9841_05500</name>
</gene>
<dbReference type="EMBL" id="DXDX01000101">
    <property type="protein sequence ID" value="HIY21341.1"/>
    <property type="molecule type" value="Genomic_DNA"/>
</dbReference>
<dbReference type="Pfam" id="PF13439">
    <property type="entry name" value="Glyco_transf_4"/>
    <property type="match status" value="1"/>
</dbReference>
<dbReference type="InterPro" id="IPR028098">
    <property type="entry name" value="Glyco_trans_4-like_N"/>
</dbReference>
<name>A0A9D1YBJ3_9FIRM</name>
<organism evidence="3 4">
    <name type="scientific">Candidatus Flavonifractor merdigallinarum</name>
    <dbReference type="NCBI Taxonomy" id="2838589"/>
    <lineage>
        <taxon>Bacteria</taxon>
        <taxon>Bacillati</taxon>
        <taxon>Bacillota</taxon>
        <taxon>Clostridia</taxon>
        <taxon>Eubacteriales</taxon>
        <taxon>Oscillospiraceae</taxon>
        <taxon>Flavonifractor</taxon>
    </lineage>
</organism>
<evidence type="ECO:0000313" key="4">
    <source>
        <dbReference type="Proteomes" id="UP000823868"/>
    </source>
</evidence>
<reference evidence="3" key="2">
    <citation type="submission" date="2021-04" db="EMBL/GenBank/DDBJ databases">
        <authorList>
            <person name="Gilroy R."/>
        </authorList>
    </citation>
    <scope>NUCLEOTIDE SEQUENCE</scope>
    <source>
        <strain evidence="3">ChiBcec16_6824</strain>
    </source>
</reference>
<keyword evidence="3" id="KW-0808">Transferase</keyword>
<evidence type="ECO:0000313" key="3">
    <source>
        <dbReference type="EMBL" id="HIY21341.1"/>
    </source>
</evidence>
<dbReference type="PANTHER" id="PTHR45947">
    <property type="entry name" value="SULFOQUINOVOSYL TRANSFERASE SQD2"/>
    <property type="match status" value="1"/>
</dbReference>
<dbReference type="EC" id="2.4.-.-" evidence="3"/>
<evidence type="ECO:0000259" key="1">
    <source>
        <dbReference type="Pfam" id="PF00534"/>
    </source>
</evidence>
<keyword evidence="3" id="KW-0328">Glycosyltransferase</keyword>
<dbReference type="Proteomes" id="UP000823868">
    <property type="component" value="Unassembled WGS sequence"/>
</dbReference>
<dbReference type="SUPFAM" id="SSF53756">
    <property type="entry name" value="UDP-Glycosyltransferase/glycogen phosphorylase"/>
    <property type="match status" value="1"/>
</dbReference>
<reference evidence="3" key="1">
    <citation type="journal article" date="2021" name="PeerJ">
        <title>Extensive microbial diversity within the chicken gut microbiome revealed by metagenomics and culture.</title>
        <authorList>
            <person name="Gilroy R."/>
            <person name="Ravi A."/>
            <person name="Getino M."/>
            <person name="Pursley I."/>
            <person name="Horton D.L."/>
            <person name="Alikhan N.F."/>
            <person name="Baker D."/>
            <person name="Gharbi K."/>
            <person name="Hall N."/>
            <person name="Watson M."/>
            <person name="Adriaenssens E.M."/>
            <person name="Foster-Nyarko E."/>
            <person name="Jarju S."/>
            <person name="Secka A."/>
            <person name="Antonio M."/>
            <person name="Oren A."/>
            <person name="Chaudhuri R.R."/>
            <person name="La Ragione R."/>
            <person name="Hildebrand F."/>
            <person name="Pallen M.J."/>
        </authorList>
    </citation>
    <scope>NUCLEOTIDE SEQUENCE</scope>
    <source>
        <strain evidence="3">ChiBcec16_6824</strain>
    </source>
</reference>
<accession>A0A9D1YBJ3</accession>
<dbReference type="InterPro" id="IPR001296">
    <property type="entry name" value="Glyco_trans_1"/>
</dbReference>
<comment type="caution">
    <text evidence="3">The sequence shown here is derived from an EMBL/GenBank/DDBJ whole genome shotgun (WGS) entry which is preliminary data.</text>
</comment>
<evidence type="ECO:0000259" key="2">
    <source>
        <dbReference type="Pfam" id="PF13439"/>
    </source>
</evidence>
<sequence>MSKVLFTASTYSHIVHFHRPYLAAFRQLGWTVEVACGGTPMEIPEAHRVVYIPFEKEMLSLRNGAACRQLRRLMKEEGYDLVSCHTALAAFFTRMAVWGLKNRPKVACTVHGYLFGEENSAAKGLLLKGAERMAAPVTDLLMTMNRWDTQYAATHRVAARVAEVPGIGLDTGRLAPVNGQVRDALRAEWGVGADEVLLLYAAEFSGRKSQQVLIRALARLPERVKLALPGQGALREDCMALAKELGLEDRVLFPGQVQMAPWYGAADLAVSASRSEGLPFNIMEAMYCGLPVVASRVKGHTDLLEGSGAGLLYPYGDWAACAGRIQDLLLDPELREQMGQRGRQAVQTYTLDRVLPAIMAQYETLMPLGQPASAGTV</sequence>
<dbReference type="GO" id="GO:0016757">
    <property type="term" value="F:glycosyltransferase activity"/>
    <property type="evidence" value="ECO:0007669"/>
    <property type="project" value="UniProtKB-KW"/>
</dbReference>
<dbReference type="PANTHER" id="PTHR45947:SF3">
    <property type="entry name" value="SULFOQUINOVOSYL TRANSFERASE SQD2"/>
    <property type="match status" value="1"/>
</dbReference>
<dbReference type="AlphaFoldDB" id="A0A9D1YBJ3"/>
<dbReference type="Pfam" id="PF00534">
    <property type="entry name" value="Glycos_transf_1"/>
    <property type="match status" value="1"/>
</dbReference>
<feature type="domain" description="Glycosyltransferase subfamily 4-like N-terminal" evidence="2">
    <location>
        <begin position="24"/>
        <end position="158"/>
    </location>
</feature>
<dbReference type="Gene3D" id="3.40.50.2000">
    <property type="entry name" value="Glycogen Phosphorylase B"/>
    <property type="match status" value="2"/>
</dbReference>
<proteinExistence type="predicted"/>
<dbReference type="InterPro" id="IPR050194">
    <property type="entry name" value="Glycosyltransferase_grp1"/>
</dbReference>
<feature type="domain" description="Glycosyl transferase family 1" evidence="1">
    <location>
        <begin position="182"/>
        <end position="344"/>
    </location>
</feature>
<protein>
    <submittedName>
        <fullName evidence="3">Glycosyltransferase</fullName>
        <ecNumber evidence="3">2.4.-.-</ecNumber>
    </submittedName>
</protein>